<dbReference type="SUPFAM" id="SSF48619">
    <property type="entry name" value="Phospholipase A2, PLA2"/>
    <property type="match status" value="1"/>
</dbReference>
<name>A0A8S9ZYR4_9BILA</name>
<dbReference type="AlphaFoldDB" id="A0A8S9ZYR4"/>
<dbReference type="InterPro" id="IPR033112">
    <property type="entry name" value="PLA2_Asp_AS"/>
</dbReference>
<dbReference type="GO" id="GO:0004623">
    <property type="term" value="F:phospholipase A2 activity"/>
    <property type="evidence" value="ECO:0007669"/>
    <property type="project" value="InterPro"/>
</dbReference>
<accession>A0A8S9ZYR4</accession>
<dbReference type="Proteomes" id="UP000605970">
    <property type="component" value="Unassembled WGS sequence"/>
</dbReference>
<evidence type="ECO:0000313" key="2">
    <source>
        <dbReference type="Proteomes" id="UP000605970"/>
    </source>
</evidence>
<dbReference type="OrthoDB" id="5896585at2759"/>
<organism evidence="1 2">
    <name type="scientific">Meloidogyne graminicola</name>
    <dbReference type="NCBI Taxonomy" id="189291"/>
    <lineage>
        <taxon>Eukaryota</taxon>
        <taxon>Metazoa</taxon>
        <taxon>Ecdysozoa</taxon>
        <taxon>Nematoda</taxon>
        <taxon>Chromadorea</taxon>
        <taxon>Rhabditida</taxon>
        <taxon>Tylenchina</taxon>
        <taxon>Tylenchomorpha</taxon>
        <taxon>Tylenchoidea</taxon>
        <taxon>Meloidogynidae</taxon>
        <taxon>Meloidogyninae</taxon>
        <taxon>Meloidogyne</taxon>
    </lineage>
</organism>
<dbReference type="EMBL" id="JABEBT010000015">
    <property type="protein sequence ID" value="KAF7638053.1"/>
    <property type="molecule type" value="Genomic_DNA"/>
</dbReference>
<protein>
    <submittedName>
        <fullName evidence="1">Uncharacterized protein</fullName>
    </submittedName>
</protein>
<comment type="caution">
    <text evidence="1">The sequence shown here is derived from an EMBL/GenBank/DDBJ whole genome shotgun (WGS) entry which is preliminary data.</text>
</comment>
<dbReference type="PROSITE" id="PS00119">
    <property type="entry name" value="PA2_ASP"/>
    <property type="match status" value="1"/>
</dbReference>
<dbReference type="InterPro" id="IPR036444">
    <property type="entry name" value="PLipase_A2_dom_sf"/>
</dbReference>
<evidence type="ECO:0000313" key="1">
    <source>
        <dbReference type="EMBL" id="KAF7638053.1"/>
    </source>
</evidence>
<sequence>MKYIVNLSKYSQLLIQFYENFFYCIKIDNAFHCMDLENNKCQEAMCNCDRKVAECWTALSNVPNVTICLSCYMDDARQFANEPIKSLLAVRNLLNEQIDKTDQMIMRGGNNDELILRMELAIISLKKSHKLIDKIDLQFSKLFNDTQDKAKEYVKTAEELHSQKRTTEAEKYSQFAIYKNNVINLALGEYLKDRKLTFDIIEKLHLYIHNLEKLLPLGDSYFKRLIFEKQETRLIFSRKIQIN</sequence>
<gene>
    <name evidence="1" type="ORF">Mgra_00002507</name>
</gene>
<dbReference type="GO" id="GO:0050482">
    <property type="term" value="P:arachidonate secretion"/>
    <property type="evidence" value="ECO:0007669"/>
    <property type="project" value="InterPro"/>
</dbReference>
<proteinExistence type="predicted"/>
<reference evidence="1" key="1">
    <citation type="journal article" date="2020" name="Ecol. Evol.">
        <title>Genome structure and content of the rice root-knot nematode (Meloidogyne graminicola).</title>
        <authorList>
            <person name="Phan N.T."/>
            <person name="Danchin E.G.J."/>
            <person name="Klopp C."/>
            <person name="Perfus-Barbeoch L."/>
            <person name="Kozlowski D.K."/>
            <person name="Koutsovoulos G.D."/>
            <person name="Lopez-Roques C."/>
            <person name="Bouchez O."/>
            <person name="Zahm M."/>
            <person name="Besnard G."/>
            <person name="Bellafiore S."/>
        </authorList>
    </citation>
    <scope>NUCLEOTIDE SEQUENCE</scope>
    <source>
        <strain evidence="1">VN-18</strain>
    </source>
</reference>
<keyword evidence="2" id="KW-1185">Reference proteome</keyword>
<dbReference type="GO" id="GO:0006644">
    <property type="term" value="P:phospholipid metabolic process"/>
    <property type="evidence" value="ECO:0007669"/>
    <property type="project" value="InterPro"/>
</dbReference>